<feature type="transmembrane region" description="Helical" evidence="1">
    <location>
        <begin position="30"/>
        <end position="50"/>
    </location>
</feature>
<protein>
    <submittedName>
        <fullName evidence="2">Uncharacterized protein</fullName>
    </submittedName>
</protein>
<dbReference type="Proteomes" id="UP000003240">
    <property type="component" value="Unassembled WGS sequence"/>
</dbReference>
<dbReference type="EMBL" id="AFGF01000056">
    <property type="protein sequence ID" value="EGO64440.1"/>
    <property type="molecule type" value="Genomic_DNA"/>
</dbReference>
<dbReference type="RefSeq" id="WP_004573201.1">
    <property type="nucleotide sequence ID" value="NZ_AFGF01000056.1"/>
</dbReference>
<sequence length="56" mass="6556">MKIVKWFHYVQSYRDYLKSEKGWFDFVDTIQALLIMMGVMAAAAACLYIARLMLGF</sequence>
<accession>F7NHR5</accession>
<dbReference type="AlphaFoldDB" id="F7NHR5"/>
<gene>
    <name evidence="2" type="ORF">ALO_08063</name>
</gene>
<keyword evidence="1" id="KW-0472">Membrane</keyword>
<keyword evidence="1" id="KW-1133">Transmembrane helix</keyword>
<dbReference type="STRING" id="1009370.ALO_08063"/>
<reference evidence="2 3" key="1">
    <citation type="journal article" date="2011" name="EMBO J.">
        <title>Structural diversity of bacterial flagellar motors.</title>
        <authorList>
            <person name="Chen S."/>
            <person name="Beeby M."/>
            <person name="Murphy G.E."/>
            <person name="Leadbetter J.R."/>
            <person name="Hendrixson D.R."/>
            <person name="Briegel A."/>
            <person name="Li Z."/>
            <person name="Shi J."/>
            <person name="Tocheva E.I."/>
            <person name="Muller A."/>
            <person name="Dobro M.J."/>
            <person name="Jensen G.J."/>
        </authorList>
    </citation>
    <scope>NUCLEOTIDE SEQUENCE [LARGE SCALE GENOMIC DNA]</scope>
    <source>
        <strain evidence="2 3">DSM 6540</strain>
    </source>
</reference>
<name>F7NHR5_9FIRM</name>
<evidence type="ECO:0000256" key="1">
    <source>
        <dbReference type="SAM" id="Phobius"/>
    </source>
</evidence>
<proteinExistence type="predicted"/>
<evidence type="ECO:0000313" key="3">
    <source>
        <dbReference type="Proteomes" id="UP000003240"/>
    </source>
</evidence>
<keyword evidence="3" id="KW-1185">Reference proteome</keyword>
<organism evidence="2 3">
    <name type="scientific">Acetonema longum DSM 6540</name>
    <dbReference type="NCBI Taxonomy" id="1009370"/>
    <lineage>
        <taxon>Bacteria</taxon>
        <taxon>Bacillati</taxon>
        <taxon>Bacillota</taxon>
        <taxon>Negativicutes</taxon>
        <taxon>Acetonemataceae</taxon>
        <taxon>Acetonema</taxon>
    </lineage>
</organism>
<keyword evidence="1" id="KW-0812">Transmembrane</keyword>
<comment type="caution">
    <text evidence="2">The sequence shown here is derived from an EMBL/GenBank/DDBJ whole genome shotgun (WGS) entry which is preliminary data.</text>
</comment>
<evidence type="ECO:0000313" key="2">
    <source>
        <dbReference type="EMBL" id="EGO64440.1"/>
    </source>
</evidence>